<accession>A0A0Q3HPC8</accession>
<dbReference type="EMBL" id="CM000883">
    <property type="protein sequence ID" value="KQJ89955.1"/>
    <property type="molecule type" value="Genomic_DNA"/>
</dbReference>
<keyword evidence="6" id="KW-1185">Reference proteome</keyword>
<evidence type="ECO:0000313" key="4">
    <source>
        <dbReference type="EMBL" id="KQJ89955.1"/>
    </source>
</evidence>
<keyword evidence="3" id="KW-0624">Polysaccharide degradation</keyword>
<proteinExistence type="inferred from homology"/>
<evidence type="ECO:0000313" key="6">
    <source>
        <dbReference type="Proteomes" id="UP000008810"/>
    </source>
</evidence>
<dbReference type="AlphaFoldDB" id="A0A0Q3HPC8"/>
<keyword evidence="2" id="KW-0119">Carbohydrate metabolism</keyword>
<protein>
    <submittedName>
        <fullName evidence="4 5">Uncharacterized protein</fullName>
    </submittedName>
</protein>
<dbReference type="InParanoid" id="A0A0Q3HPC8"/>
<evidence type="ECO:0000256" key="1">
    <source>
        <dbReference type="ARBA" id="ARBA00005652"/>
    </source>
</evidence>
<dbReference type="Gene3D" id="3.20.20.80">
    <property type="entry name" value="Glycosidases"/>
    <property type="match status" value="1"/>
</dbReference>
<dbReference type="Gramene" id="KQJ89955">
    <property type="protein sequence ID" value="KQJ89955"/>
    <property type="gene ID" value="BRADI_4g28700v3"/>
</dbReference>
<reference evidence="5" key="3">
    <citation type="submission" date="2018-08" db="UniProtKB">
        <authorList>
            <consortium name="EnsemblPlants"/>
        </authorList>
    </citation>
    <scope>IDENTIFICATION</scope>
    <source>
        <strain evidence="5">cv. Bd21</strain>
    </source>
</reference>
<dbReference type="InterPro" id="IPR017853">
    <property type="entry name" value="GH"/>
</dbReference>
<name>A0A0Q3HPC8_BRADI</name>
<reference evidence="4 5" key="1">
    <citation type="journal article" date="2010" name="Nature">
        <title>Genome sequencing and analysis of the model grass Brachypodium distachyon.</title>
        <authorList>
            <consortium name="International Brachypodium Initiative"/>
        </authorList>
    </citation>
    <scope>NUCLEOTIDE SEQUENCE [LARGE SCALE GENOMIC DNA]</scope>
    <source>
        <strain evidence="4 5">Bd21</strain>
    </source>
</reference>
<dbReference type="GO" id="GO:0000272">
    <property type="term" value="P:polysaccharide catabolic process"/>
    <property type="evidence" value="ECO:0007669"/>
    <property type="project" value="UniProtKB-KW"/>
</dbReference>
<dbReference type="Proteomes" id="UP000008810">
    <property type="component" value="Chromosome 4"/>
</dbReference>
<organism evidence="4">
    <name type="scientific">Brachypodium distachyon</name>
    <name type="common">Purple false brome</name>
    <name type="synonym">Trachynia distachya</name>
    <dbReference type="NCBI Taxonomy" id="15368"/>
    <lineage>
        <taxon>Eukaryota</taxon>
        <taxon>Viridiplantae</taxon>
        <taxon>Streptophyta</taxon>
        <taxon>Embryophyta</taxon>
        <taxon>Tracheophyta</taxon>
        <taxon>Spermatophyta</taxon>
        <taxon>Magnoliopsida</taxon>
        <taxon>Liliopsida</taxon>
        <taxon>Poales</taxon>
        <taxon>Poaceae</taxon>
        <taxon>BOP clade</taxon>
        <taxon>Pooideae</taxon>
        <taxon>Stipodae</taxon>
        <taxon>Brachypodieae</taxon>
        <taxon>Brachypodium</taxon>
    </lineage>
</organism>
<evidence type="ECO:0000256" key="3">
    <source>
        <dbReference type="ARBA" id="ARBA00023326"/>
    </source>
</evidence>
<comment type="similarity">
    <text evidence="1">Belongs to the glycosyl hydrolase 14 family.</text>
</comment>
<dbReference type="PANTHER" id="PTHR31352:SF8">
    <property type="entry name" value="BETA-AMYLASE 8"/>
    <property type="match status" value="1"/>
</dbReference>
<dbReference type="OrthoDB" id="1660156at2759"/>
<evidence type="ECO:0000313" key="5">
    <source>
        <dbReference type="EnsemblPlants" id="KQJ89955"/>
    </source>
</evidence>
<dbReference type="EnsemblPlants" id="KQJ89955">
    <property type="protein sequence ID" value="KQJ89955"/>
    <property type="gene ID" value="BRADI_4g28700v3"/>
</dbReference>
<gene>
    <name evidence="4" type="ORF">BRADI_4g28700v3</name>
</gene>
<sequence length="128" mass="14021">MEICGTASAAHPRPSRFLCPADDAARKGGVRASTGAWTGRTGGGGQRGSGVRYMQKNMQQSVLKCCHLFWARGPDTSRSHETAFFFCDGGDYDSYYGRFFLNWYSRILVDHVVLSLATLAFDGAEIVV</sequence>
<dbReference type="PANTHER" id="PTHR31352">
    <property type="entry name" value="BETA-AMYLASE 1, CHLOROPLASTIC"/>
    <property type="match status" value="1"/>
</dbReference>
<reference evidence="4" key="2">
    <citation type="submission" date="2017-06" db="EMBL/GenBank/DDBJ databases">
        <title>WGS assembly of Brachypodium distachyon.</title>
        <authorList>
            <consortium name="The International Brachypodium Initiative"/>
            <person name="Lucas S."/>
            <person name="Harmon-Smith M."/>
            <person name="Lail K."/>
            <person name="Tice H."/>
            <person name="Grimwood J."/>
            <person name="Bruce D."/>
            <person name="Barry K."/>
            <person name="Shu S."/>
            <person name="Lindquist E."/>
            <person name="Wang M."/>
            <person name="Pitluck S."/>
            <person name="Vogel J.P."/>
            <person name="Garvin D.F."/>
            <person name="Mockler T.C."/>
            <person name="Schmutz J."/>
            <person name="Rokhsar D."/>
            <person name="Bevan M.W."/>
        </authorList>
    </citation>
    <scope>NUCLEOTIDE SEQUENCE</scope>
    <source>
        <strain evidence="4">Bd21</strain>
    </source>
</reference>
<dbReference type="InterPro" id="IPR001554">
    <property type="entry name" value="Glyco_hydro_14"/>
</dbReference>
<evidence type="ECO:0000256" key="2">
    <source>
        <dbReference type="ARBA" id="ARBA00023277"/>
    </source>
</evidence>
<dbReference type="SUPFAM" id="SSF51445">
    <property type="entry name" value="(Trans)glycosidases"/>
    <property type="match status" value="1"/>
</dbReference>
<dbReference type="GO" id="GO:0016161">
    <property type="term" value="F:beta-amylase activity"/>
    <property type="evidence" value="ECO:0007669"/>
    <property type="project" value="UniProtKB-EC"/>
</dbReference>